<feature type="transmembrane region" description="Helical" evidence="13">
    <location>
        <begin position="182"/>
        <end position="201"/>
    </location>
</feature>
<dbReference type="RefSeq" id="WP_007021974.1">
    <property type="nucleotide sequence ID" value="NZ_CH724126.1"/>
</dbReference>
<evidence type="ECO:0000256" key="4">
    <source>
        <dbReference type="ARBA" id="ARBA00022553"/>
    </source>
</evidence>
<evidence type="ECO:0000256" key="12">
    <source>
        <dbReference type="ARBA" id="ARBA00023136"/>
    </source>
</evidence>
<evidence type="ECO:0000256" key="1">
    <source>
        <dbReference type="ARBA" id="ARBA00000085"/>
    </source>
</evidence>
<evidence type="ECO:0000256" key="6">
    <source>
        <dbReference type="ARBA" id="ARBA00022692"/>
    </source>
</evidence>
<keyword evidence="11" id="KW-0902">Two-component regulatory system</keyword>
<keyword evidence="7" id="KW-0547">Nucleotide-binding</keyword>
<evidence type="ECO:0000313" key="16">
    <source>
        <dbReference type="Proteomes" id="UP000002171"/>
    </source>
</evidence>
<dbReference type="InterPro" id="IPR050428">
    <property type="entry name" value="TCS_sensor_his_kinase"/>
</dbReference>
<keyword evidence="12 13" id="KW-0472">Membrane</keyword>
<dbReference type="GO" id="GO:0005886">
    <property type="term" value="C:plasma membrane"/>
    <property type="evidence" value="ECO:0007669"/>
    <property type="project" value="TreeGrafter"/>
</dbReference>
<evidence type="ECO:0000256" key="5">
    <source>
        <dbReference type="ARBA" id="ARBA00022679"/>
    </source>
</evidence>
<dbReference type="PRINTS" id="PR00344">
    <property type="entry name" value="BCTRLSENSOR"/>
</dbReference>
<dbReference type="SUPFAM" id="SSF47384">
    <property type="entry name" value="Homodimeric domain of signal transducing histidine kinase"/>
    <property type="match status" value="1"/>
</dbReference>
<evidence type="ECO:0000256" key="3">
    <source>
        <dbReference type="ARBA" id="ARBA00012438"/>
    </source>
</evidence>
<dbReference type="CDD" id="cd00082">
    <property type="entry name" value="HisKA"/>
    <property type="match status" value="1"/>
</dbReference>
<dbReference type="InterPro" id="IPR036890">
    <property type="entry name" value="HATPase_C_sf"/>
</dbReference>
<dbReference type="Gene3D" id="1.10.287.130">
    <property type="match status" value="1"/>
</dbReference>
<dbReference type="OrthoDB" id="9809766at2"/>
<feature type="domain" description="Histidine kinase" evidence="14">
    <location>
        <begin position="262"/>
        <end position="462"/>
    </location>
</feature>
<dbReference type="SUPFAM" id="SSF55874">
    <property type="entry name" value="ATPase domain of HSP90 chaperone/DNA topoisomerase II/histidine kinase"/>
    <property type="match status" value="1"/>
</dbReference>
<dbReference type="InterPro" id="IPR036097">
    <property type="entry name" value="HisK_dim/P_sf"/>
</dbReference>
<organism evidence="15 16">
    <name type="scientific">Neptuniibacter caesariensis</name>
    <dbReference type="NCBI Taxonomy" id="207954"/>
    <lineage>
        <taxon>Bacteria</taxon>
        <taxon>Pseudomonadati</taxon>
        <taxon>Pseudomonadota</taxon>
        <taxon>Gammaproteobacteria</taxon>
        <taxon>Oceanospirillales</taxon>
        <taxon>Oceanospirillaceae</taxon>
        <taxon>Neptuniibacter</taxon>
    </lineage>
</organism>
<evidence type="ECO:0000256" key="10">
    <source>
        <dbReference type="ARBA" id="ARBA00022989"/>
    </source>
</evidence>
<comment type="catalytic activity">
    <reaction evidence="1">
        <text>ATP + protein L-histidine = ADP + protein N-phospho-L-histidine.</text>
        <dbReference type="EC" id="2.7.13.3"/>
    </reaction>
</comment>
<evidence type="ECO:0000256" key="13">
    <source>
        <dbReference type="SAM" id="Phobius"/>
    </source>
</evidence>
<evidence type="ECO:0000256" key="7">
    <source>
        <dbReference type="ARBA" id="ARBA00022741"/>
    </source>
</evidence>
<dbReference type="Pfam" id="PF02518">
    <property type="entry name" value="HATPase_c"/>
    <property type="match status" value="1"/>
</dbReference>
<dbReference type="Gene3D" id="3.30.565.10">
    <property type="entry name" value="Histidine kinase-like ATPase, C-terminal domain"/>
    <property type="match status" value="1"/>
</dbReference>
<dbReference type="InterPro" id="IPR004358">
    <property type="entry name" value="Sig_transdc_His_kin-like_C"/>
</dbReference>
<name>A0A7U8C9B1_NEPCE</name>
<protein>
    <recommendedName>
        <fullName evidence="3">histidine kinase</fullName>
        <ecNumber evidence="3">2.7.13.3</ecNumber>
    </recommendedName>
</protein>
<dbReference type="InterPro" id="IPR005467">
    <property type="entry name" value="His_kinase_dom"/>
</dbReference>
<evidence type="ECO:0000313" key="15">
    <source>
        <dbReference type="EMBL" id="EAR62956.1"/>
    </source>
</evidence>
<keyword evidence="8 15" id="KW-0418">Kinase</keyword>
<dbReference type="PANTHER" id="PTHR45436:SF14">
    <property type="entry name" value="SENSOR PROTEIN QSEC"/>
    <property type="match status" value="1"/>
</dbReference>
<evidence type="ECO:0000259" key="14">
    <source>
        <dbReference type="PROSITE" id="PS50109"/>
    </source>
</evidence>
<keyword evidence="4" id="KW-0597">Phosphoprotein</keyword>
<dbReference type="PANTHER" id="PTHR45436">
    <property type="entry name" value="SENSOR HISTIDINE KINASE YKOH"/>
    <property type="match status" value="1"/>
</dbReference>
<keyword evidence="5" id="KW-0808">Transferase</keyword>
<keyword evidence="6 13" id="KW-0812">Transmembrane</keyword>
<evidence type="ECO:0000256" key="8">
    <source>
        <dbReference type="ARBA" id="ARBA00022777"/>
    </source>
</evidence>
<dbReference type="InterPro" id="IPR003661">
    <property type="entry name" value="HisK_dim/P_dom"/>
</dbReference>
<dbReference type="SMART" id="SM00388">
    <property type="entry name" value="HisKA"/>
    <property type="match status" value="1"/>
</dbReference>
<dbReference type="InterPro" id="IPR003594">
    <property type="entry name" value="HATPase_dom"/>
</dbReference>
<dbReference type="GO" id="GO:0005524">
    <property type="term" value="F:ATP binding"/>
    <property type="evidence" value="ECO:0007669"/>
    <property type="project" value="UniProtKB-KW"/>
</dbReference>
<keyword evidence="10 13" id="KW-1133">Transmembrane helix</keyword>
<proteinExistence type="predicted"/>
<evidence type="ECO:0000256" key="9">
    <source>
        <dbReference type="ARBA" id="ARBA00022840"/>
    </source>
</evidence>
<dbReference type="EMBL" id="AAOW01000001">
    <property type="protein sequence ID" value="EAR62956.1"/>
    <property type="molecule type" value="Genomic_DNA"/>
</dbReference>
<keyword evidence="9" id="KW-0067">ATP-binding</keyword>
<evidence type="ECO:0000256" key="2">
    <source>
        <dbReference type="ARBA" id="ARBA00004141"/>
    </source>
</evidence>
<dbReference type="Proteomes" id="UP000002171">
    <property type="component" value="Unassembled WGS sequence"/>
</dbReference>
<dbReference type="PROSITE" id="PS50109">
    <property type="entry name" value="HIS_KIN"/>
    <property type="match status" value="1"/>
</dbReference>
<dbReference type="CDD" id="cd00075">
    <property type="entry name" value="HATPase"/>
    <property type="match status" value="1"/>
</dbReference>
<comment type="caution">
    <text evidence="15">The sequence shown here is derived from an EMBL/GenBank/DDBJ whole genome shotgun (WGS) entry which is preliminary data.</text>
</comment>
<evidence type="ECO:0000256" key="11">
    <source>
        <dbReference type="ARBA" id="ARBA00023012"/>
    </source>
</evidence>
<accession>A0A7U8C9B1</accession>
<keyword evidence="16" id="KW-1185">Reference proteome</keyword>
<gene>
    <name evidence="15" type="ORF">MED92_07551</name>
</gene>
<dbReference type="EC" id="2.7.13.3" evidence="3"/>
<comment type="subcellular location">
    <subcellularLocation>
        <location evidence="2">Membrane</location>
        <topology evidence="2">Multi-pass membrane protein</topology>
    </subcellularLocation>
</comment>
<dbReference type="GO" id="GO:0000155">
    <property type="term" value="F:phosphorelay sensor kinase activity"/>
    <property type="evidence" value="ECO:0007669"/>
    <property type="project" value="InterPro"/>
</dbReference>
<sequence length="462" mass="51581">MLPNARKSIQKTILCWTIAVIIFGGALSLLSAVYTTKHESTEVFDSTLIQAISLLDKLLPHEPNDYTAVLNKWVAEQSQIHTATLTDYLSKNLDDDEEEESLTYFSEGLAIIIQDQQGNLLFSSLPDHSVPKDLTVGFSQHVSNDEEWRVFSLFDEQRQLWFSSAQSMPLRKMLEMEISTSFISPLIIAGIILTLLVILIVKKSLVPLNILGRDLHLRDANDLTPIPEQGLPFELQSPVSSLNMLFQRVDTYIEREKRFTDNAAHELRTPLAAFKVNLDQDDPGRQSVIKMERLINQLLELARLNPKNESELNSTLFSLNDNITNVIAELYPIAVNRQMDIELKSETEAPQNMKGEPVLVSLLLRNLIENAIKYSIAGDNIVVTLTATDSGNSIQIVDHGKGLSDTQKEQVFERFYRADTSDSSGAGLGMTIVQNILDLHNGSIRLSDTPGGGLTVSLHFPI</sequence>
<feature type="transmembrane region" description="Helical" evidence="13">
    <location>
        <begin position="12"/>
        <end position="34"/>
    </location>
</feature>
<dbReference type="AlphaFoldDB" id="A0A7U8C9B1"/>
<reference evidence="15 16" key="1">
    <citation type="submission" date="2006-02" db="EMBL/GenBank/DDBJ databases">
        <authorList>
            <person name="Pinhassi J."/>
            <person name="Pedros-Alio C."/>
            <person name="Ferriera S."/>
            <person name="Johnson J."/>
            <person name="Kravitz S."/>
            <person name="Halpern A."/>
            <person name="Remington K."/>
            <person name="Beeson K."/>
            <person name="Tran B."/>
            <person name="Rogers Y.-H."/>
            <person name="Friedman R."/>
            <person name="Venter J.C."/>
        </authorList>
    </citation>
    <scope>NUCLEOTIDE SEQUENCE [LARGE SCALE GENOMIC DNA]</scope>
    <source>
        <strain evidence="15 16">MED92</strain>
    </source>
</reference>
<dbReference type="SMART" id="SM00387">
    <property type="entry name" value="HATPase_c"/>
    <property type="match status" value="1"/>
</dbReference>